<evidence type="ECO:0008006" key="3">
    <source>
        <dbReference type="Google" id="ProtNLM"/>
    </source>
</evidence>
<sequence length="110" mass="11495">MGRLGMVLTAAAAIAAAGCQSQNDVLNDDEAMATQTALRRAQFEMGCQQATGSILSRNLLQPAMWRGLERAEYTVGVSGCDKKAVYVVVCQIGSPSCFAADSRGGQALPP</sequence>
<protein>
    <recommendedName>
        <fullName evidence="3">Lipoprotein</fullName>
    </recommendedName>
</protein>
<gene>
    <name evidence="1" type="ORF">J2851_006597</name>
</gene>
<organism evidence="1 2">
    <name type="scientific">Azospirillum rugosum</name>
    <dbReference type="NCBI Taxonomy" id="416170"/>
    <lineage>
        <taxon>Bacteria</taxon>
        <taxon>Pseudomonadati</taxon>
        <taxon>Pseudomonadota</taxon>
        <taxon>Alphaproteobacteria</taxon>
        <taxon>Rhodospirillales</taxon>
        <taxon>Azospirillaceae</taxon>
        <taxon>Azospirillum</taxon>
    </lineage>
</organism>
<name>A0ABS4SWZ7_9PROT</name>
<keyword evidence="2" id="KW-1185">Reference proteome</keyword>
<evidence type="ECO:0000313" key="2">
    <source>
        <dbReference type="Proteomes" id="UP000781958"/>
    </source>
</evidence>
<accession>A0ABS4SWZ7</accession>
<dbReference type="PROSITE" id="PS51257">
    <property type="entry name" value="PROKAR_LIPOPROTEIN"/>
    <property type="match status" value="1"/>
</dbReference>
<dbReference type="EMBL" id="JAGINP010000035">
    <property type="protein sequence ID" value="MBP2296779.1"/>
    <property type="molecule type" value="Genomic_DNA"/>
</dbReference>
<dbReference type="RefSeq" id="WP_209772365.1">
    <property type="nucleotide sequence ID" value="NZ_JAGINP010000035.1"/>
</dbReference>
<comment type="caution">
    <text evidence="1">The sequence shown here is derived from an EMBL/GenBank/DDBJ whole genome shotgun (WGS) entry which is preliminary data.</text>
</comment>
<reference evidence="1 2" key="1">
    <citation type="submission" date="2021-03" db="EMBL/GenBank/DDBJ databases">
        <title>Genomic Encyclopedia of Type Strains, Phase III (KMG-III): the genomes of soil and plant-associated and newly described type strains.</title>
        <authorList>
            <person name="Whitman W."/>
        </authorList>
    </citation>
    <scope>NUCLEOTIDE SEQUENCE [LARGE SCALE GENOMIC DNA]</scope>
    <source>
        <strain evidence="1 2">IMMIB AFH-6</strain>
    </source>
</reference>
<proteinExistence type="predicted"/>
<evidence type="ECO:0000313" key="1">
    <source>
        <dbReference type="EMBL" id="MBP2296779.1"/>
    </source>
</evidence>
<dbReference type="Proteomes" id="UP000781958">
    <property type="component" value="Unassembled WGS sequence"/>
</dbReference>